<dbReference type="AlphaFoldDB" id="A0A3Q8TJM3"/>
<sequence>MISGIDLQRIEQRLVQTFANSVGANFLHELMGMGMLYSFTYSVSINLENVKGNFFISSLLQSRSLVDIKYLFKDILSYNNIIIIKYNSYHLFEKFYKFINNINPILNILDYIINIGARSNRLQYKQIVGMRGFLDTSRKFVTKFPLIENFERGLGLTEYIISSYGTRKGLLDTSIQTAESGYLTRRLVEVMSDIILKEQTCGSGLFLTLRKYNTIQGVICLPDCNIIHNKYIYFNPTLVDVNFYIKSPILCYSGRTFCGSCLGFSYNIKSIKGESIGVVSGESLGEPSTQITLRTFHTGGVINNKLERFFYKKNLYYNNIPLFKYKKLISLNFKSRSGTYSKIRNNLNKFKFVLFNNYLYNNIKAIHNKLYIKFSNYLPDFIIINKYNLFVKYPVNYSLVKYKYKKFYINSLFNNYYKIFNTTYTIKKNSLNEWVLISIKNTLCYQLTNNSSIIYTKGISVYNTRTNNIFKLYNLYNYTNIFNIGI</sequence>
<organism evidence="10">
    <name type="scientific">Hepatozoon canis</name>
    <dbReference type="NCBI Taxonomy" id="110120"/>
    <lineage>
        <taxon>Eukaryota</taxon>
        <taxon>Sar</taxon>
        <taxon>Alveolata</taxon>
        <taxon>Apicomplexa</taxon>
        <taxon>Adeleorina</taxon>
        <taxon>Hepatozoidae</taxon>
        <taxon>Hepatozoon</taxon>
    </lineage>
</organism>
<dbReference type="EMBL" id="MH557086">
    <property type="protein sequence ID" value="AZL34674.1"/>
    <property type="molecule type" value="Genomic_DNA"/>
</dbReference>
<accession>A0A3Q8TJM3</accession>
<dbReference type="SUPFAM" id="SSF64484">
    <property type="entry name" value="beta and beta-prime subunits of DNA dependent RNA-polymerase"/>
    <property type="match status" value="1"/>
</dbReference>
<dbReference type="GO" id="GO:0000428">
    <property type="term" value="C:DNA-directed RNA polymerase complex"/>
    <property type="evidence" value="ECO:0007669"/>
    <property type="project" value="UniProtKB-KW"/>
</dbReference>
<reference evidence="10" key="1">
    <citation type="journal article" date="2018" name="Int. J. Parasitol.">
        <title>Next generation sequencing from Hepatozoon canis (Apicomplexa: Coccidia: Adeleorina): Complete apicoplast genome and multiple mitochondrion-associated sequences.</title>
        <authorList>
            <person name="Leveille A.N."/>
            <person name="Baneth G."/>
            <person name="Barta J.R."/>
        </authorList>
    </citation>
    <scope>NUCLEOTIDE SEQUENCE</scope>
</reference>
<evidence type="ECO:0000256" key="2">
    <source>
        <dbReference type="ARBA" id="ARBA00012418"/>
    </source>
</evidence>
<keyword evidence="6" id="KW-0479">Metal-binding</keyword>
<keyword evidence="5" id="KW-0548">Nucleotidyltransferase</keyword>
<dbReference type="InterPro" id="IPR045867">
    <property type="entry name" value="DNA-dir_RpoC_beta_prime"/>
</dbReference>
<evidence type="ECO:0000256" key="4">
    <source>
        <dbReference type="ARBA" id="ARBA00022679"/>
    </source>
</evidence>
<dbReference type="InterPro" id="IPR038120">
    <property type="entry name" value="Rpb1_funnel_sf"/>
</dbReference>
<keyword evidence="7" id="KW-0804">Transcription</keyword>
<comment type="function">
    <text evidence="1">DNA-dependent RNA polymerase catalyzes the transcription of DNA into RNA using the four ribonucleoside triphosphates as substrates.</text>
</comment>
<evidence type="ECO:0000313" key="10">
    <source>
        <dbReference type="EMBL" id="AZL34674.1"/>
    </source>
</evidence>
<dbReference type="Gene3D" id="1.10.132.30">
    <property type="match status" value="1"/>
</dbReference>
<evidence type="ECO:0000256" key="6">
    <source>
        <dbReference type="ARBA" id="ARBA00022723"/>
    </source>
</evidence>
<name>A0A3Q8TJM3_9APIC</name>
<protein>
    <recommendedName>
        <fullName evidence="2">DNA-directed RNA polymerase</fullName>
        <ecNumber evidence="2">2.7.7.6</ecNumber>
    </recommendedName>
</protein>
<evidence type="ECO:0000256" key="7">
    <source>
        <dbReference type="ARBA" id="ARBA00023163"/>
    </source>
</evidence>
<keyword evidence="3" id="KW-0240">DNA-directed RNA polymerase</keyword>
<dbReference type="Pfam" id="PF04998">
    <property type="entry name" value="RNA_pol_Rpb1_5"/>
    <property type="match status" value="1"/>
</dbReference>
<evidence type="ECO:0000256" key="3">
    <source>
        <dbReference type="ARBA" id="ARBA00022478"/>
    </source>
</evidence>
<evidence type="ECO:0000256" key="8">
    <source>
        <dbReference type="ARBA" id="ARBA00048552"/>
    </source>
</evidence>
<comment type="catalytic activity">
    <reaction evidence="8">
        <text>RNA(n) + a ribonucleoside 5'-triphosphate = RNA(n+1) + diphosphate</text>
        <dbReference type="Rhea" id="RHEA:21248"/>
        <dbReference type="Rhea" id="RHEA-COMP:14527"/>
        <dbReference type="Rhea" id="RHEA-COMP:17342"/>
        <dbReference type="ChEBI" id="CHEBI:33019"/>
        <dbReference type="ChEBI" id="CHEBI:61557"/>
        <dbReference type="ChEBI" id="CHEBI:140395"/>
        <dbReference type="EC" id="2.7.7.6"/>
    </reaction>
</comment>
<evidence type="ECO:0000256" key="5">
    <source>
        <dbReference type="ARBA" id="ARBA00022695"/>
    </source>
</evidence>
<dbReference type="InterPro" id="IPR007081">
    <property type="entry name" value="RNA_pol_Rpb1_5"/>
</dbReference>
<dbReference type="GO" id="GO:0006351">
    <property type="term" value="P:DNA-templated transcription"/>
    <property type="evidence" value="ECO:0007669"/>
    <property type="project" value="InterPro"/>
</dbReference>
<dbReference type="GO" id="GO:0003899">
    <property type="term" value="F:DNA-directed RNA polymerase activity"/>
    <property type="evidence" value="ECO:0007669"/>
    <property type="project" value="UniProtKB-EC"/>
</dbReference>
<dbReference type="GO" id="GO:0046872">
    <property type="term" value="F:metal ion binding"/>
    <property type="evidence" value="ECO:0007669"/>
    <property type="project" value="UniProtKB-KW"/>
</dbReference>
<dbReference type="PANTHER" id="PTHR19376:SF54">
    <property type="entry name" value="DNA-DIRECTED RNA POLYMERASE SUBUNIT BETA"/>
    <property type="match status" value="1"/>
</dbReference>
<dbReference type="EC" id="2.7.7.6" evidence="2"/>
<proteinExistence type="predicted"/>
<keyword evidence="4" id="KW-0808">Transferase</keyword>
<evidence type="ECO:0000259" key="9">
    <source>
        <dbReference type="Pfam" id="PF04998"/>
    </source>
</evidence>
<dbReference type="PANTHER" id="PTHR19376">
    <property type="entry name" value="DNA-DIRECTED RNA POLYMERASE"/>
    <property type="match status" value="1"/>
</dbReference>
<evidence type="ECO:0000256" key="1">
    <source>
        <dbReference type="ARBA" id="ARBA00004026"/>
    </source>
</evidence>
<dbReference type="GO" id="GO:0003677">
    <property type="term" value="F:DNA binding"/>
    <property type="evidence" value="ECO:0007669"/>
    <property type="project" value="InterPro"/>
</dbReference>
<feature type="domain" description="RNA polymerase Rpb1" evidence="9">
    <location>
        <begin position="153"/>
        <end position="476"/>
    </location>
</feature>